<dbReference type="RefSeq" id="WP_273266143.1">
    <property type="nucleotide sequence ID" value="NZ_JAAZVV010000054.1"/>
</dbReference>
<dbReference type="InterPro" id="IPR045865">
    <property type="entry name" value="ACT-like_dom_sf"/>
</dbReference>
<dbReference type="Proteomes" id="UP000262325">
    <property type="component" value="Unassembled WGS sequence"/>
</dbReference>
<reference evidence="3 4" key="1">
    <citation type="journal article" date="2018" name="Nat. Biotechnol.">
        <title>A standardized bacterial taxonomy based on genome phylogeny substantially revises the tree of life.</title>
        <authorList>
            <person name="Parks D.H."/>
            <person name="Chuvochina M."/>
            <person name="Waite D.W."/>
            <person name="Rinke C."/>
            <person name="Skarshewski A."/>
            <person name="Chaumeil P.A."/>
            <person name="Hugenholtz P."/>
        </authorList>
    </citation>
    <scope>NUCLEOTIDE SEQUENCE [LARGE SCALE GENOMIC DNA]</scope>
    <source>
        <strain evidence="3">UBA8672</strain>
    </source>
</reference>
<name>A0A3D5QDZ1_FLESI</name>
<dbReference type="PANTHER" id="PTHR39199">
    <property type="entry name" value="BLR5128 PROTEIN"/>
    <property type="match status" value="1"/>
</dbReference>
<dbReference type="SUPFAM" id="SSF55021">
    <property type="entry name" value="ACT-like"/>
    <property type="match status" value="2"/>
</dbReference>
<feature type="domain" description="CASTOR ACT" evidence="2">
    <location>
        <begin position="74"/>
        <end position="128"/>
    </location>
</feature>
<dbReference type="InterPro" id="IPR027795">
    <property type="entry name" value="CASTOR_ACT_dom"/>
</dbReference>
<organism evidence="3 4">
    <name type="scientific">Flexistipes sinusarabici</name>
    <dbReference type="NCBI Taxonomy" id="2352"/>
    <lineage>
        <taxon>Bacteria</taxon>
        <taxon>Pseudomonadati</taxon>
        <taxon>Deferribacterota</taxon>
        <taxon>Deferribacteres</taxon>
        <taxon>Deferribacterales</taxon>
        <taxon>Flexistipitaceae</taxon>
        <taxon>Flexistipes</taxon>
    </lineage>
</organism>
<evidence type="ECO:0000313" key="3">
    <source>
        <dbReference type="EMBL" id="HCW93382.1"/>
    </source>
</evidence>
<dbReference type="AlphaFoldDB" id="A0A3D5QDZ1"/>
<dbReference type="EMBL" id="DPPF01000138">
    <property type="protein sequence ID" value="HCW93382.1"/>
    <property type="molecule type" value="Genomic_DNA"/>
</dbReference>
<sequence>MPGEKSLEKLLRFMNPSLGENEFIFCSLSGSGLSEYSYLSPEAAVLEEEGISLVISKNKADEHNLKYDTVFKKITLNVHSGLDAVGLTAIVSGKLYKENIPANMTAGFFHDHIFVPAQRAEEAMEALSKIKSEDL</sequence>
<proteinExistence type="predicted"/>
<feature type="domain" description="DUF2241" evidence="1">
    <location>
        <begin position="2"/>
        <end position="72"/>
    </location>
</feature>
<dbReference type="Gene3D" id="3.30.2130.10">
    <property type="entry name" value="VC0802-like"/>
    <property type="match status" value="1"/>
</dbReference>
<evidence type="ECO:0000313" key="4">
    <source>
        <dbReference type="Proteomes" id="UP000262325"/>
    </source>
</evidence>
<dbReference type="Pfam" id="PF13840">
    <property type="entry name" value="ACT_7"/>
    <property type="match status" value="1"/>
</dbReference>
<evidence type="ECO:0000259" key="1">
    <source>
        <dbReference type="Pfam" id="PF10000"/>
    </source>
</evidence>
<dbReference type="InterPro" id="IPR018717">
    <property type="entry name" value="DUF2241"/>
</dbReference>
<accession>A0A3D5QDZ1</accession>
<protein>
    <submittedName>
        <fullName evidence="3">Transporter</fullName>
    </submittedName>
</protein>
<dbReference type="Pfam" id="PF10000">
    <property type="entry name" value="ACT_3"/>
    <property type="match status" value="1"/>
</dbReference>
<comment type="caution">
    <text evidence="3">The sequence shown here is derived from an EMBL/GenBank/DDBJ whole genome shotgun (WGS) entry which is preliminary data.</text>
</comment>
<dbReference type="PANTHER" id="PTHR39199:SF1">
    <property type="entry name" value="BLR5128 PROTEIN"/>
    <property type="match status" value="1"/>
</dbReference>
<evidence type="ECO:0000259" key="2">
    <source>
        <dbReference type="Pfam" id="PF13840"/>
    </source>
</evidence>
<gene>
    <name evidence="3" type="ORF">DHM44_06850</name>
</gene>